<reference evidence="2 3" key="1">
    <citation type="journal article" date="2023" name="Insect Mol. Biol.">
        <title>Genome sequencing provides insights into the evolution of gene families encoding plant cell wall-degrading enzymes in longhorned beetles.</title>
        <authorList>
            <person name="Shin N.R."/>
            <person name="Okamura Y."/>
            <person name="Kirsch R."/>
            <person name="Pauchet Y."/>
        </authorList>
    </citation>
    <scope>NUCLEOTIDE SEQUENCE [LARGE SCALE GENOMIC DNA]</scope>
    <source>
        <strain evidence="2">EAD_L_NR</strain>
    </source>
</reference>
<gene>
    <name evidence="2" type="ORF">NQ315_008911</name>
</gene>
<evidence type="ECO:0000259" key="1">
    <source>
        <dbReference type="Pfam" id="PF18701"/>
    </source>
</evidence>
<accession>A0AAV8V6W1</accession>
<name>A0AAV8V6W1_9CUCU</name>
<dbReference type="InterPro" id="IPR040676">
    <property type="entry name" value="DUF5641"/>
</dbReference>
<dbReference type="InterPro" id="IPR008042">
    <property type="entry name" value="Retrotrans_Pao"/>
</dbReference>
<dbReference type="Pfam" id="PF18701">
    <property type="entry name" value="DUF5641"/>
    <property type="match status" value="1"/>
</dbReference>
<dbReference type="Pfam" id="PF05380">
    <property type="entry name" value="Peptidase_A17"/>
    <property type="match status" value="1"/>
</dbReference>
<dbReference type="EMBL" id="JANEYG010000392">
    <property type="protein sequence ID" value="KAJ8909888.1"/>
    <property type="molecule type" value="Genomic_DNA"/>
</dbReference>
<proteinExistence type="predicted"/>
<evidence type="ECO:0000313" key="3">
    <source>
        <dbReference type="Proteomes" id="UP001159042"/>
    </source>
</evidence>
<dbReference type="AlphaFoldDB" id="A0AAV8V6W1"/>
<keyword evidence="3" id="KW-1185">Reference proteome</keyword>
<dbReference type="Proteomes" id="UP001159042">
    <property type="component" value="Unassembled WGS sequence"/>
</dbReference>
<dbReference type="PANTHER" id="PTHR47331">
    <property type="entry name" value="PHD-TYPE DOMAIN-CONTAINING PROTEIN"/>
    <property type="match status" value="1"/>
</dbReference>
<sequence length="393" mass="44105">MRAGNLSLGFFITSELEVQLIGAVSLPGRGSTKDTHRDPLCDTVGPGGFDLLKWCTNNKTLWHGIPQNARSSQPVEFRDTSDIHALSKVLGLKWNHICDTFSFSINIPVQTGTKRKILSTIARIWDPLGFLAAVTLYAKNILKDLWLSKIDWDESLPPQIDKRWSEFHNEFHLIEQLQIPRYVGLQGNSGVSLIGFSDASSKRLDDPSDLTVITPVMFLREQHAMGTLDCDDIDRFSISKRIRNTQTLRDNLRQRFRIECLGQLVSARGKNSSEIKINELVLIGNDFNKLIDWPLGRVVEFIPGRDGELQLVRVKTAKGVLLGPVQRLFPLECKGPDEEVNGMEQLQKKSPTKEEEECAGVSKSREIVKLFCPGPYKISSTIGIYNTTRTASS</sequence>
<feature type="domain" description="DUF5641" evidence="1">
    <location>
        <begin position="241"/>
        <end position="331"/>
    </location>
</feature>
<comment type="caution">
    <text evidence="2">The sequence shown here is derived from an EMBL/GenBank/DDBJ whole genome shotgun (WGS) entry which is preliminary data.</text>
</comment>
<organism evidence="2 3">
    <name type="scientific">Exocentrus adspersus</name>
    <dbReference type="NCBI Taxonomy" id="1586481"/>
    <lineage>
        <taxon>Eukaryota</taxon>
        <taxon>Metazoa</taxon>
        <taxon>Ecdysozoa</taxon>
        <taxon>Arthropoda</taxon>
        <taxon>Hexapoda</taxon>
        <taxon>Insecta</taxon>
        <taxon>Pterygota</taxon>
        <taxon>Neoptera</taxon>
        <taxon>Endopterygota</taxon>
        <taxon>Coleoptera</taxon>
        <taxon>Polyphaga</taxon>
        <taxon>Cucujiformia</taxon>
        <taxon>Chrysomeloidea</taxon>
        <taxon>Cerambycidae</taxon>
        <taxon>Lamiinae</taxon>
        <taxon>Acanthocinini</taxon>
        <taxon>Exocentrus</taxon>
    </lineage>
</organism>
<evidence type="ECO:0000313" key="2">
    <source>
        <dbReference type="EMBL" id="KAJ8909888.1"/>
    </source>
</evidence>
<protein>
    <recommendedName>
        <fullName evidence="1">DUF5641 domain-containing protein</fullName>
    </recommendedName>
</protein>